<proteinExistence type="predicted"/>
<dbReference type="InterPro" id="IPR053001">
    <property type="entry name" value="MNNG_permease-like"/>
</dbReference>
<evidence type="ECO:0000313" key="4">
    <source>
        <dbReference type="EMBL" id="PLB54960.1"/>
    </source>
</evidence>
<feature type="transmembrane region" description="Helical" evidence="2">
    <location>
        <begin position="309"/>
        <end position="329"/>
    </location>
</feature>
<gene>
    <name evidence="4" type="ORF">P170DRAFT_470388</name>
</gene>
<feature type="domain" description="DUF3533" evidence="3">
    <location>
        <begin position="15"/>
        <end position="377"/>
    </location>
</feature>
<feature type="transmembrane region" description="Helical" evidence="2">
    <location>
        <begin position="246"/>
        <end position="268"/>
    </location>
</feature>
<organism evidence="4 5">
    <name type="scientific">Aspergillus steynii IBT 23096</name>
    <dbReference type="NCBI Taxonomy" id="1392250"/>
    <lineage>
        <taxon>Eukaryota</taxon>
        <taxon>Fungi</taxon>
        <taxon>Dikarya</taxon>
        <taxon>Ascomycota</taxon>
        <taxon>Pezizomycotina</taxon>
        <taxon>Eurotiomycetes</taxon>
        <taxon>Eurotiomycetidae</taxon>
        <taxon>Eurotiales</taxon>
        <taxon>Aspergillaceae</taxon>
        <taxon>Aspergillus</taxon>
        <taxon>Aspergillus subgen. Circumdati</taxon>
    </lineage>
</organism>
<evidence type="ECO:0000256" key="1">
    <source>
        <dbReference type="SAM" id="MobiDB-lite"/>
    </source>
</evidence>
<protein>
    <recommendedName>
        <fullName evidence="3">DUF3533 domain-containing protein</fullName>
    </recommendedName>
</protein>
<dbReference type="Proteomes" id="UP000234275">
    <property type="component" value="Unassembled WGS sequence"/>
</dbReference>
<dbReference type="RefSeq" id="XP_024710262.1">
    <property type="nucleotide sequence ID" value="XM_024852752.1"/>
</dbReference>
<comment type="caution">
    <text evidence="4">The sequence shown here is derived from an EMBL/GenBank/DDBJ whole genome shotgun (WGS) entry which is preliminary data.</text>
</comment>
<dbReference type="VEuPathDB" id="FungiDB:P170DRAFT_470388"/>
<evidence type="ECO:0000313" key="5">
    <source>
        <dbReference type="Proteomes" id="UP000234275"/>
    </source>
</evidence>
<feature type="transmembrane region" description="Helical" evidence="2">
    <location>
        <begin position="204"/>
        <end position="225"/>
    </location>
</feature>
<dbReference type="PANTHER" id="PTHR34814">
    <property type="entry name" value="NITROSOGUANIDINE RESISTANCE PROTEIN SNG1"/>
    <property type="match status" value="1"/>
</dbReference>
<accession>A0A2I2GQ08</accession>
<keyword evidence="2" id="KW-0812">Transmembrane</keyword>
<dbReference type="GeneID" id="36560450"/>
<feature type="transmembrane region" description="Helical" evidence="2">
    <location>
        <begin position="362"/>
        <end position="383"/>
    </location>
</feature>
<dbReference type="GO" id="GO:0016020">
    <property type="term" value="C:membrane"/>
    <property type="evidence" value="ECO:0007669"/>
    <property type="project" value="TreeGrafter"/>
</dbReference>
<dbReference type="AlphaFoldDB" id="A0A2I2GQ08"/>
<dbReference type="PANTHER" id="PTHR34814:SF2">
    <property type="entry name" value="DUF3533 DOMAIN-CONTAINING PROTEIN"/>
    <property type="match status" value="1"/>
</dbReference>
<dbReference type="EMBL" id="MSFO01000001">
    <property type="protein sequence ID" value="PLB54960.1"/>
    <property type="molecule type" value="Genomic_DNA"/>
</dbReference>
<keyword evidence="2" id="KW-1133">Transmembrane helix</keyword>
<feature type="region of interest" description="Disordered" evidence="1">
    <location>
        <begin position="395"/>
        <end position="414"/>
    </location>
</feature>
<dbReference type="STRING" id="1392250.A0A2I2GQ08"/>
<reference evidence="4 5" key="1">
    <citation type="submission" date="2016-12" db="EMBL/GenBank/DDBJ databases">
        <title>The genomes of Aspergillus section Nigri reveals drivers in fungal speciation.</title>
        <authorList>
            <consortium name="DOE Joint Genome Institute"/>
            <person name="Vesth T.C."/>
            <person name="Nybo J."/>
            <person name="Theobald S."/>
            <person name="Brandl J."/>
            <person name="Frisvad J.C."/>
            <person name="Nielsen K.F."/>
            <person name="Lyhne E.K."/>
            <person name="Kogle M.E."/>
            <person name="Kuo A."/>
            <person name="Riley R."/>
            <person name="Clum A."/>
            <person name="Nolan M."/>
            <person name="Lipzen A."/>
            <person name="Salamov A."/>
            <person name="Henrissat B."/>
            <person name="Wiebenga A."/>
            <person name="De Vries R.P."/>
            <person name="Grigoriev I.V."/>
            <person name="Mortensen U.H."/>
            <person name="Andersen M.R."/>
            <person name="Baker S.E."/>
        </authorList>
    </citation>
    <scope>NUCLEOTIDE SEQUENCE [LARGE SCALE GENOMIC DNA]</scope>
    <source>
        <strain evidence="4 5">IBT 23096</strain>
    </source>
</reference>
<dbReference type="InterPro" id="IPR022703">
    <property type="entry name" value="DUF3533"/>
</dbReference>
<evidence type="ECO:0000259" key="3">
    <source>
        <dbReference type="Pfam" id="PF12051"/>
    </source>
</evidence>
<sequence length="414" mass="46185">MPFPKPFLIAATGAFVSLQLLFLANMSYLYGTAYHESLRISKMEILFVDFDQDVIGNSVTAAYQGLEGAGFPTLRQHPAAEYPTITSVRQAVCRGPYWGAITANSDASSRLSAALTSSDAAESYNNAEALTYVWNEAKYSAYAQTVYSSLEMLVQATRMAYNNINGTKMMSAIDTTDESISQILLDPISATEINIMPTTQGPRFYYNTVSMVMPILQQFFFIMALNGLSQQFNIFQKLSLRANVGFRLSVSLCYTLVASLCMSGYIWAFRENWEVSSNQFGLTWMAIWLAMHAYFLMIDAALVVIPVQFASFFILTWIILNVSSTISPFDLSPGFYRLGYALPAYELYQVLVDIWTDGCNPYLYRSLPILFSWWVVGLALFLGGMARRVKVSRFGPSASDSRVGTPDEAAEKIH</sequence>
<keyword evidence="5" id="KW-1185">Reference proteome</keyword>
<evidence type="ECO:0000256" key="2">
    <source>
        <dbReference type="SAM" id="Phobius"/>
    </source>
</evidence>
<keyword evidence="2" id="KW-0472">Membrane</keyword>
<dbReference type="Pfam" id="PF12051">
    <property type="entry name" value="DUF3533"/>
    <property type="match status" value="1"/>
</dbReference>
<feature type="transmembrane region" description="Helical" evidence="2">
    <location>
        <begin position="280"/>
        <end position="297"/>
    </location>
</feature>
<name>A0A2I2GQ08_9EURO</name>
<dbReference type="OrthoDB" id="2140105at2759"/>